<dbReference type="PANTHER" id="PTHR43877:SF2">
    <property type="entry name" value="AMINOALKYLPHOSPHONATE N-ACETYLTRANSFERASE-RELATED"/>
    <property type="match status" value="1"/>
</dbReference>
<sequence>MIRKYRARDRQAVVQLVTSCDHMHPHDIQSVLDGDTVYLCEQKGSLVGVAVVNAMERTVLGKTCELYLLTAPAARKRGIGRTLWEKIWPSVLASDPDTVTVQYRLDEGDTRDFFQKRGFERWLTLHQMHYRGEKFPEPNLQARQYQDCDFDQYVQLLSDAFYNLRQENDCHPFALVDSVTNQSRSLLEQHRESLYVFTLGEEIIGSFAVKGPAEIDDLFVAPTFQGQGLGRKITQFAVNRMLERGANPVTLSVVTTNTNAYDMYESLGFQRVQTSEISRMTFKTP</sequence>
<protein>
    <submittedName>
        <fullName evidence="4">GNAT family N-acetyltransferase</fullName>
    </submittedName>
</protein>
<dbReference type="SUPFAM" id="SSF55729">
    <property type="entry name" value="Acyl-CoA N-acyltransferases (Nat)"/>
    <property type="match status" value="2"/>
</dbReference>
<keyword evidence="5" id="KW-1185">Reference proteome</keyword>
<keyword evidence="2" id="KW-0012">Acyltransferase</keyword>
<name>A0ABS1JFX5_9BACL</name>
<proteinExistence type="predicted"/>
<comment type="caution">
    <text evidence="4">The sequence shown here is derived from an EMBL/GenBank/DDBJ whole genome shotgun (WGS) entry which is preliminary data.</text>
</comment>
<evidence type="ECO:0000256" key="2">
    <source>
        <dbReference type="ARBA" id="ARBA00023315"/>
    </source>
</evidence>
<dbReference type="Proteomes" id="UP000602284">
    <property type="component" value="Unassembled WGS sequence"/>
</dbReference>
<dbReference type="EMBL" id="JAEQNB010000006">
    <property type="protein sequence ID" value="MBL0388483.1"/>
    <property type="molecule type" value="Genomic_DNA"/>
</dbReference>
<dbReference type="Pfam" id="PF13508">
    <property type="entry name" value="Acetyltransf_7"/>
    <property type="match status" value="1"/>
</dbReference>
<reference evidence="4 5" key="1">
    <citation type="submission" date="2021-01" db="EMBL/GenBank/DDBJ databases">
        <title>Tumebacillus sp. strain ITR2 16S ribosomal RNA gene Genome sequencing and assembly.</title>
        <authorList>
            <person name="Kang M."/>
        </authorList>
    </citation>
    <scope>NUCLEOTIDE SEQUENCE [LARGE SCALE GENOMIC DNA]</scope>
    <source>
        <strain evidence="4 5">ITR2</strain>
    </source>
</reference>
<dbReference type="PROSITE" id="PS51186">
    <property type="entry name" value="GNAT"/>
    <property type="match status" value="2"/>
</dbReference>
<feature type="domain" description="N-acetyltransferase" evidence="3">
    <location>
        <begin position="140"/>
        <end position="285"/>
    </location>
</feature>
<accession>A0ABS1JFX5</accession>
<evidence type="ECO:0000313" key="4">
    <source>
        <dbReference type="EMBL" id="MBL0388483.1"/>
    </source>
</evidence>
<dbReference type="RefSeq" id="WP_201637430.1">
    <property type="nucleotide sequence ID" value="NZ_JAEQNB010000006.1"/>
</dbReference>
<dbReference type="Pfam" id="PF00583">
    <property type="entry name" value="Acetyltransf_1"/>
    <property type="match status" value="1"/>
</dbReference>
<dbReference type="PANTHER" id="PTHR43877">
    <property type="entry name" value="AMINOALKYLPHOSPHONATE N-ACETYLTRANSFERASE-RELATED-RELATED"/>
    <property type="match status" value="1"/>
</dbReference>
<organism evidence="4 5">
    <name type="scientific">Tumebacillus amylolyticus</name>
    <dbReference type="NCBI Taxonomy" id="2801339"/>
    <lineage>
        <taxon>Bacteria</taxon>
        <taxon>Bacillati</taxon>
        <taxon>Bacillota</taxon>
        <taxon>Bacilli</taxon>
        <taxon>Bacillales</taxon>
        <taxon>Alicyclobacillaceae</taxon>
        <taxon>Tumebacillus</taxon>
    </lineage>
</organism>
<dbReference type="InterPro" id="IPR000182">
    <property type="entry name" value="GNAT_dom"/>
</dbReference>
<evidence type="ECO:0000313" key="5">
    <source>
        <dbReference type="Proteomes" id="UP000602284"/>
    </source>
</evidence>
<keyword evidence="1" id="KW-0808">Transferase</keyword>
<evidence type="ECO:0000259" key="3">
    <source>
        <dbReference type="PROSITE" id="PS51186"/>
    </source>
</evidence>
<dbReference type="InterPro" id="IPR050832">
    <property type="entry name" value="Bact_Acetyltransf"/>
</dbReference>
<gene>
    <name evidence="4" type="ORF">JJB07_17920</name>
</gene>
<dbReference type="InterPro" id="IPR016181">
    <property type="entry name" value="Acyl_CoA_acyltransferase"/>
</dbReference>
<dbReference type="CDD" id="cd04301">
    <property type="entry name" value="NAT_SF"/>
    <property type="match status" value="1"/>
</dbReference>
<dbReference type="Gene3D" id="3.40.630.30">
    <property type="match status" value="2"/>
</dbReference>
<evidence type="ECO:0000256" key="1">
    <source>
        <dbReference type="ARBA" id="ARBA00022679"/>
    </source>
</evidence>
<feature type="domain" description="N-acetyltransferase" evidence="3">
    <location>
        <begin position="1"/>
        <end position="137"/>
    </location>
</feature>